<keyword evidence="1" id="KW-0143">Chaperone</keyword>
<proteinExistence type="predicted"/>
<feature type="non-terminal residue" evidence="2">
    <location>
        <position position="1"/>
    </location>
</feature>
<evidence type="ECO:0008006" key="3">
    <source>
        <dbReference type="Google" id="ProtNLM"/>
    </source>
</evidence>
<sequence>VDLGKPASSGNKRDIIEELSVEYTRLFLGPGRHISPYESVWREAGGAHWGKSTSEVKNFIETLGLNYTENWTGLPDHIGVEFEFMKKLVDHEKKVRIGKDRKTVRLCLEIQKRFMDEHIYKWVPGFCGKVIEESREDFYRQIAMLTKQFIEFDREQIDGLLEQIM</sequence>
<accession>A0A0F9I2A4</accession>
<reference evidence="2" key="1">
    <citation type="journal article" date="2015" name="Nature">
        <title>Complex archaea that bridge the gap between prokaryotes and eukaryotes.</title>
        <authorList>
            <person name="Spang A."/>
            <person name="Saw J.H."/>
            <person name="Jorgensen S.L."/>
            <person name="Zaremba-Niedzwiedzka K."/>
            <person name="Martijn J."/>
            <person name="Lind A.E."/>
            <person name="van Eijk R."/>
            <person name="Schleper C."/>
            <person name="Guy L."/>
            <person name="Ettema T.J."/>
        </authorList>
    </citation>
    <scope>NUCLEOTIDE SEQUENCE</scope>
</reference>
<dbReference type="SUPFAM" id="SSF89155">
    <property type="entry name" value="TorD-like"/>
    <property type="match status" value="1"/>
</dbReference>
<dbReference type="InterPro" id="IPR050289">
    <property type="entry name" value="TorD/DmsD_chaperones"/>
</dbReference>
<gene>
    <name evidence="2" type="ORF">LCGC14_1633230</name>
</gene>
<dbReference type="Gene3D" id="1.10.3480.10">
    <property type="entry name" value="TorD-like"/>
    <property type="match status" value="1"/>
</dbReference>
<dbReference type="Pfam" id="PF02613">
    <property type="entry name" value="Nitrate_red_del"/>
    <property type="match status" value="1"/>
</dbReference>
<comment type="caution">
    <text evidence="2">The sequence shown here is derived from an EMBL/GenBank/DDBJ whole genome shotgun (WGS) entry which is preliminary data.</text>
</comment>
<dbReference type="InterPro" id="IPR036411">
    <property type="entry name" value="TorD-like_sf"/>
</dbReference>
<name>A0A0F9I2A4_9ZZZZ</name>
<evidence type="ECO:0000256" key="1">
    <source>
        <dbReference type="ARBA" id="ARBA00023186"/>
    </source>
</evidence>
<dbReference type="InterPro" id="IPR020945">
    <property type="entry name" value="DMSO/NO3_reduct_chaperone"/>
</dbReference>
<dbReference type="PANTHER" id="PTHR34227">
    <property type="entry name" value="CHAPERONE PROTEIN YCDY"/>
    <property type="match status" value="1"/>
</dbReference>
<dbReference type="EMBL" id="LAZR01013505">
    <property type="protein sequence ID" value="KKM21652.1"/>
    <property type="molecule type" value="Genomic_DNA"/>
</dbReference>
<evidence type="ECO:0000313" key="2">
    <source>
        <dbReference type="EMBL" id="KKM21652.1"/>
    </source>
</evidence>
<organism evidence="2">
    <name type="scientific">marine sediment metagenome</name>
    <dbReference type="NCBI Taxonomy" id="412755"/>
    <lineage>
        <taxon>unclassified sequences</taxon>
        <taxon>metagenomes</taxon>
        <taxon>ecological metagenomes</taxon>
    </lineage>
</organism>
<dbReference type="PANTHER" id="PTHR34227:SF1">
    <property type="entry name" value="DIMETHYL SULFOXIDE REDUCTASE CHAPERONE-RELATED"/>
    <property type="match status" value="1"/>
</dbReference>
<protein>
    <recommendedName>
        <fullName evidence="3">Dehydrogenase</fullName>
    </recommendedName>
</protein>
<dbReference type="AlphaFoldDB" id="A0A0F9I2A4"/>